<dbReference type="OrthoDB" id="5294582at2"/>
<evidence type="ECO:0000259" key="2">
    <source>
        <dbReference type="Pfam" id="PF13719"/>
    </source>
</evidence>
<dbReference type="eggNOG" id="COG1273">
    <property type="taxonomic scope" value="Bacteria"/>
</dbReference>
<feature type="compositionally biased region" description="Polar residues" evidence="1">
    <location>
        <begin position="222"/>
        <end position="231"/>
    </location>
</feature>
<evidence type="ECO:0000313" key="4">
    <source>
        <dbReference type="Proteomes" id="UP000000466"/>
    </source>
</evidence>
<gene>
    <name evidence="3" type="ordered locus">M5M_15630</name>
</gene>
<dbReference type="Pfam" id="PF11906">
    <property type="entry name" value="DUF3426"/>
    <property type="match status" value="1"/>
</dbReference>
<evidence type="ECO:0000313" key="3">
    <source>
        <dbReference type="EMBL" id="AFV00259.1"/>
    </source>
</evidence>
<dbReference type="NCBIfam" id="TIGR02098">
    <property type="entry name" value="MJ0042_CXXC"/>
    <property type="match status" value="1"/>
</dbReference>
<dbReference type="Pfam" id="PF13719">
    <property type="entry name" value="Zn_ribbon_5"/>
    <property type="match status" value="1"/>
</dbReference>
<evidence type="ECO:0000256" key="1">
    <source>
        <dbReference type="SAM" id="MobiDB-lite"/>
    </source>
</evidence>
<dbReference type="InterPro" id="IPR021834">
    <property type="entry name" value="DUF3426"/>
</dbReference>
<accession>K4KQ67</accession>
<protein>
    <recommendedName>
        <fullName evidence="2">Zinc finger/thioredoxin putative domain-containing protein</fullName>
    </recommendedName>
</protein>
<dbReference type="RefSeq" id="WP_015048411.1">
    <property type="nucleotide sequence ID" value="NC_018868.3"/>
</dbReference>
<dbReference type="EMBL" id="CP003746">
    <property type="protein sequence ID" value="AFV00259.1"/>
    <property type="molecule type" value="Genomic_DNA"/>
</dbReference>
<dbReference type="AlphaFoldDB" id="K4KQ67"/>
<dbReference type="STRING" id="1117647.M5M_15630"/>
<name>K4KQ67_SIMAS</name>
<feature type="domain" description="Zinc finger/thioredoxin putative" evidence="2">
    <location>
        <begin position="4"/>
        <end position="40"/>
    </location>
</feature>
<sequence>MTHLVTRCPQCSTSFRITQAQLDRAKGAVRCGSCLQIFRATDHLVKAAPKAAATTKPAAAQASATPAAAKPAQAKAAGAQTKSAATAAPKPAAPAKPAAKPITQAKPASKGPEASAKAGSLQFNQQAIDDEAEWDDDQLIHDDLYDEKDEDRTGELSESFFDIYERKGKKTPATTSLFERNLKEEPEDEPDNVDESWALNILEEAEDDNREARSAAEKQEYSRATTGTFSALTDEDLEAALGDTFRTTGQHKAVEEEEPEPPRRNLFSLEDDDEPEPTREPLFTAMEEIGGEDEHQREKREALRAIELEPLELGFHVESSPWPQRLLWGGLSFAALLAFIVQLGAHNIDTWGRAEATRPYYQAFCPLLGCDLPPMSQPEKVLASNLVVRSHPRLKDALLIDAVLLNKAAFQQPFPRLQIQFSDLQGKPVASRRFTPREYLGGELAGQTIMPSNQPIHIELEILDPGPEAVNYSAHIVP</sequence>
<keyword evidence="4" id="KW-1185">Reference proteome</keyword>
<organism evidence="3 4">
    <name type="scientific">Simiduia agarivorans (strain DSM 21679 / JCM 13881 / BCRC 17597 / SA1)</name>
    <dbReference type="NCBI Taxonomy" id="1117647"/>
    <lineage>
        <taxon>Bacteria</taxon>
        <taxon>Pseudomonadati</taxon>
        <taxon>Pseudomonadota</taxon>
        <taxon>Gammaproteobacteria</taxon>
        <taxon>Cellvibrionales</taxon>
        <taxon>Cellvibrionaceae</taxon>
        <taxon>Simiduia</taxon>
    </lineage>
</organism>
<dbReference type="KEGG" id="saga:M5M_15630"/>
<reference evidence="3 4" key="1">
    <citation type="journal article" date="2013" name="Genome Announc.">
        <title>Complete genome sequence of Simiduia agarivorans SA1(T), a marine bacterium able to degrade a variety of polysaccharides.</title>
        <authorList>
            <person name="Lin S.Y."/>
            <person name="Shieh W.Y."/>
            <person name="Chen J.S."/>
            <person name="Tang S.L."/>
        </authorList>
    </citation>
    <scope>NUCLEOTIDE SEQUENCE [LARGE SCALE GENOMIC DNA]</scope>
    <source>
        <strain evidence="4">DSM 21679 / JCM 13881 / BCRC 17597 / SA1</strain>
    </source>
</reference>
<feature type="compositionally biased region" description="Low complexity" evidence="1">
    <location>
        <begin position="64"/>
        <end position="108"/>
    </location>
</feature>
<feature type="compositionally biased region" description="Basic and acidic residues" evidence="1">
    <location>
        <begin position="210"/>
        <end position="221"/>
    </location>
</feature>
<feature type="region of interest" description="Disordered" evidence="1">
    <location>
        <begin position="205"/>
        <end position="233"/>
    </location>
</feature>
<dbReference type="Proteomes" id="UP000000466">
    <property type="component" value="Chromosome"/>
</dbReference>
<feature type="region of interest" description="Disordered" evidence="1">
    <location>
        <begin position="249"/>
        <end position="278"/>
    </location>
</feature>
<dbReference type="HOGENOM" id="CLU_036053_2_0_6"/>
<proteinExistence type="predicted"/>
<feature type="region of interest" description="Disordered" evidence="1">
    <location>
        <begin position="64"/>
        <end position="119"/>
    </location>
</feature>
<dbReference type="InterPro" id="IPR011723">
    <property type="entry name" value="Znf/thioredoxin_put"/>
</dbReference>